<feature type="binding site" description="axial binding residue" evidence="17">
    <location>
        <position position="84"/>
    </location>
    <ligand>
        <name>heme b</name>
        <dbReference type="ChEBI" id="CHEBI:60344"/>
        <label>b562</label>
    </ligand>
    <ligandPart>
        <name>Fe</name>
        <dbReference type="ChEBI" id="CHEBI:18248"/>
    </ligandPart>
</feature>
<organism evidence="21">
    <name type="scientific">Spathoderma clenchi</name>
    <dbReference type="NCBI Taxonomy" id="1638910"/>
    <lineage>
        <taxon>Eukaryota</taxon>
        <taxon>Metazoa</taxon>
        <taxon>Spiralia</taxon>
        <taxon>Lophotrochozoa</taxon>
        <taxon>Mollusca</taxon>
        <taxon>Aplacophora</taxon>
        <taxon>Caudofoveata</taxon>
        <taxon>Chaetodermatida</taxon>
        <taxon>Prochaetodermatidae</taxon>
        <taxon>Spathoderma</taxon>
    </lineage>
</organism>
<comment type="cofactor">
    <cofactor evidence="18">
        <name>heme b</name>
        <dbReference type="ChEBI" id="CHEBI:60344"/>
    </cofactor>
    <text evidence="18">Binds 2 heme groups non-covalently.</text>
</comment>
<keyword evidence="8 17" id="KW-0479">Metal-binding</keyword>
<keyword evidence="13" id="KW-0830">Ubiquinone</keyword>
<feature type="transmembrane region" description="Helical" evidence="18">
    <location>
        <begin position="113"/>
        <end position="134"/>
    </location>
</feature>
<evidence type="ECO:0000256" key="14">
    <source>
        <dbReference type="ARBA" id="ARBA00023128"/>
    </source>
</evidence>
<dbReference type="SUPFAM" id="SSF81342">
    <property type="entry name" value="Transmembrane di-heme cytochromes"/>
    <property type="match status" value="1"/>
</dbReference>
<name>A0A343YNC6_9MOLL</name>
<dbReference type="GO" id="GO:0045275">
    <property type="term" value="C:respiratory chain complex III"/>
    <property type="evidence" value="ECO:0007669"/>
    <property type="project" value="InterPro"/>
</dbReference>
<feature type="transmembrane region" description="Helical" evidence="18">
    <location>
        <begin position="289"/>
        <end position="309"/>
    </location>
</feature>
<evidence type="ECO:0000256" key="12">
    <source>
        <dbReference type="ARBA" id="ARBA00023004"/>
    </source>
</evidence>
<dbReference type="PANTHER" id="PTHR19271">
    <property type="entry name" value="CYTOCHROME B"/>
    <property type="match status" value="1"/>
</dbReference>
<comment type="cofactor">
    <cofactor evidence="17">
        <name>heme</name>
        <dbReference type="ChEBI" id="CHEBI:30413"/>
    </cofactor>
    <text evidence="17">Binds 2 heme groups non-covalently.</text>
</comment>
<feature type="domain" description="Cytochrome b/b6 C-terminal region profile" evidence="20">
    <location>
        <begin position="211"/>
        <end position="382"/>
    </location>
</feature>
<dbReference type="InterPro" id="IPR005797">
    <property type="entry name" value="Cyt_b/b6_N"/>
</dbReference>
<feature type="binding site" description="axial binding residue" evidence="17">
    <location>
        <position position="197"/>
    </location>
    <ligand>
        <name>heme b</name>
        <dbReference type="ChEBI" id="CHEBI:60344"/>
        <label>b566</label>
    </ligand>
    <ligandPart>
        <name>Fe</name>
        <dbReference type="ChEBI" id="CHEBI:18248"/>
    </ligandPart>
</feature>
<feature type="transmembrane region" description="Helical" evidence="18">
    <location>
        <begin position="224"/>
        <end position="247"/>
    </location>
</feature>
<dbReference type="InterPro" id="IPR048259">
    <property type="entry name" value="Cytochrome_b_N_euk/bac"/>
</dbReference>
<evidence type="ECO:0000313" key="21">
    <source>
        <dbReference type="EMBL" id="AWL21433.1"/>
    </source>
</evidence>
<evidence type="ECO:0000256" key="11">
    <source>
        <dbReference type="ARBA" id="ARBA00022989"/>
    </source>
</evidence>
<comment type="function">
    <text evidence="1 18">Component of the ubiquinol-cytochrome c reductase complex (complex III or cytochrome b-c1 complex) that is part of the mitochondrial respiratory chain. The b-c1 complex mediates electron transfer from ubiquinol to cytochrome c. Contributes to the generation of a proton gradient across the mitochondrial membrane that is then used for ATP synthesis.</text>
</comment>
<keyword evidence="5 17" id="KW-0349">Heme</keyword>
<evidence type="ECO:0000256" key="18">
    <source>
        <dbReference type="RuleBase" id="RU362117"/>
    </source>
</evidence>
<keyword evidence="12 17" id="KW-0408">Iron</keyword>
<keyword evidence="7 18" id="KW-0812">Transmembrane</keyword>
<evidence type="ECO:0000256" key="6">
    <source>
        <dbReference type="ARBA" id="ARBA00022660"/>
    </source>
</evidence>
<evidence type="ECO:0000256" key="17">
    <source>
        <dbReference type="PIRSR" id="PIRSR038885-2"/>
    </source>
</evidence>
<dbReference type="Pfam" id="PF00033">
    <property type="entry name" value="Cytochrome_B"/>
    <property type="match status" value="1"/>
</dbReference>
<dbReference type="SUPFAM" id="SSF81648">
    <property type="entry name" value="a domain/subunit of cytochrome bc1 complex (Ubiquinol-cytochrome c reductase)"/>
    <property type="match status" value="1"/>
</dbReference>
<dbReference type="PANTHER" id="PTHR19271:SF16">
    <property type="entry name" value="CYTOCHROME B"/>
    <property type="match status" value="1"/>
</dbReference>
<dbReference type="CDD" id="cd00290">
    <property type="entry name" value="cytochrome_b_C"/>
    <property type="match status" value="1"/>
</dbReference>
<feature type="domain" description="Cytochrome b/b6 N-terminal region profile" evidence="19">
    <location>
        <begin position="1"/>
        <end position="210"/>
    </location>
</feature>
<accession>A0A343YNC6</accession>
<feature type="transmembrane region" description="Helical" evidence="18">
    <location>
        <begin position="181"/>
        <end position="203"/>
    </location>
</feature>
<keyword evidence="10 18" id="KW-0249">Electron transport</keyword>
<dbReference type="Pfam" id="PF00032">
    <property type="entry name" value="Cytochrom_B_C"/>
    <property type="match status" value="1"/>
</dbReference>
<keyword evidence="9" id="KW-0999">Mitochondrion inner membrane</keyword>
<dbReference type="InterPro" id="IPR030689">
    <property type="entry name" value="Cytochrome_b"/>
</dbReference>
<dbReference type="InterPro" id="IPR005798">
    <property type="entry name" value="Cyt_b/b6_C"/>
</dbReference>
<dbReference type="Gene3D" id="1.20.810.10">
    <property type="entry name" value="Cytochrome Bc1 Complex, Chain C"/>
    <property type="match status" value="1"/>
</dbReference>
<evidence type="ECO:0000256" key="2">
    <source>
        <dbReference type="ARBA" id="ARBA00004448"/>
    </source>
</evidence>
<comment type="subcellular location">
    <subcellularLocation>
        <location evidence="2">Mitochondrion inner membrane</location>
        <topology evidence="2">Multi-pass membrane protein</topology>
    </subcellularLocation>
</comment>
<reference evidence="21" key="1">
    <citation type="journal article" date="2018" name="Mol. Phylogenet. Evol.">
        <title>Mitogenomics reveals phylogenetic relationships of caudofoveate aplacophoran molluscs.</title>
        <authorList>
            <person name="Mikkelsen N.T."/>
            <person name="Kocot K.M."/>
            <person name="Halanych K.M."/>
        </authorList>
    </citation>
    <scope>NUCLEOTIDE SEQUENCE</scope>
</reference>
<dbReference type="InterPro" id="IPR027387">
    <property type="entry name" value="Cytb/b6-like_sf"/>
</dbReference>
<dbReference type="PROSITE" id="PS51003">
    <property type="entry name" value="CYTB_CTER"/>
    <property type="match status" value="1"/>
</dbReference>
<keyword evidence="11 18" id="KW-1133">Transmembrane helix</keyword>
<evidence type="ECO:0000256" key="7">
    <source>
        <dbReference type="ARBA" id="ARBA00022692"/>
    </source>
</evidence>
<dbReference type="PROSITE" id="PS51002">
    <property type="entry name" value="CYTB_NTER"/>
    <property type="match status" value="1"/>
</dbReference>
<dbReference type="CDD" id="cd00284">
    <property type="entry name" value="Cytochrome_b_N"/>
    <property type="match status" value="1"/>
</dbReference>
<evidence type="ECO:0000259" key="20">
    <source>
        <dbReference type="PROSITE" id="PS51003"/>
    </source>
</evidence>
<dbReference type="InterPro" id="IPR016174">
    <property type="entry name" value="Di-haem_cyt_TM"/>
</dbReference>
<feature type="transmembrane region" description="Helical" evidence="18">
    <location>
        <begin position="321"/>
        <end position="341"/>
    </location>
</feature>
<gene>
    <name evidence="21" type="primary">CYTB</name>
</gene>
<feature type="binding site" description="axial binding residue" evidence="17">
    <location>
        <position position="98"/>
    </location>
    <ligand>
        <name>heme b</name>
        <dbReference type="ChEBI" id="CHEBI:60344"/>
        <label>b566</label>
    </ligand>
    <ligandPart>
        <name>Fe</name>
        <dbReference type="ChEBI" id="CHEBI:18248"/>
    </ligandPart>
</feature>
<dbReference type="GO" id="GO:0006122">
    <property type="term" value="P:mitochondrial electron transport, ubiquinol to cytochrome c"/>
    <property type="evidence" value="ECO:0007669"/>
    <property type="project" value="TreeGrafter"/>
</dbReference>
<evidence type="ECO:0000256" key="3">
    <source>
        <dbReference type="ARBA" id="ARBA00013531"/>
    </source>
</evidence>
<feature type="binding site" evidence="16">
    <location>
        <position position="202"/>
    </location>
    <ligand>
        <name>a ubiquinone</name>
        <dbReference type="ChEBI" id="CHEBI:16389"/>
    </ligand>
</feature>
<feature type="transmembrane region" description="Helical" evidence="18">
    <location>
        <begin position="141"/>
        <end position="166"/>
    </location>
</feature>
<evidence type="ECO:0000256" key="9">
    <source>
        <dbReference type="ARBA" id="ARBA00022792"/>
    </source>
</evidence>
<sequence>MYAPLRKSSPAAKMVDSLLIDLPAPTNLSTWWNMGSMLGVCLVAQIVTGLFLMMHYNSDISGAYESIVHITDNVGGGWWMRSIHANGASVFFMLIYAHMARAMYYGLYTAWKVWLSGLLLYWLAMITAFVGYILPWGQMSYWAATVITSLLTNIPYLGTDIAQWVWGGYAVGGATLSRFSVLHYIFPLILIPIIAFHIGYLHVKGSGNPLGVSSVSDKITFHPYYSAKDLVGFIAMFVLISFISMYLPTFLLDVENSIRANEVVTPTHIQPEWYFSYVYTILRSFPTTVSGILMMVASLLILCFVPLFHASKMQSTSHYPLGQILFWVFIANILVMTWAAGYPVETPYSQMGLLTTLLYFSYFVLSSAGAPSWDTLILPQSS</sequence>
<evidence type="ECO:0000256" key="4">
    <source>
        <dbReference type="ARBA" id="ARBA00022448"/>
    </source>
</evidence>
<dbReference type="EMBL" id="MF579534">
    <property type="protein sequence ID" value="AWL21433.1"/>
    <property type="molecule type" value="Genomic_DNA"/>
</dbReference>
<evidence type="ECO:0000256" key="1">
    <source>
        <dbReference type="ARBA" id="ARBA00002566"/>
    </source>
</evidence>
<feature type="transmembrane region" description="Helical" evidence="18">
    <location>
        <begin position="347"/>
        <end position="365"/>
    </location>
</feature>
<feature type="transmembrane region" description="Helical" evidence="18">
    <location>
        <begin position="88"/>
        <end position="107"/>
    </location>
</feature>
<dbReference type="InterPro" id="IPR036150">
    <property type="entry name" value="Cyt_b/b6_C_sf"/>
</dbReference>
<evidence type="ECO:0000259" key="19">
    <source>
        <dbReference type="PROSITE" id="PS51002"/>
    </source>
</evidence>
<dbReference type="GO" id="GO:0016491">
    <property type="term" value="F:oxidoreductase activity"/>
    <property type="evidence" value="ECO:0007669"/>
    <property type="project" value="UniProtKB-UniRule"/>
</dbReference>
<geneLocation type="mitochondrion" evidence="21"/>
<evidence type="ECO:0000256" key="8">
    <source>
        <dbReference type="ARBA" id="ARBA00022723"/>
    </source>
</evidence>
<dbReference type="GO" id="GO:0005743">
    <property type="term" value="C:mitochondrial inner membrane"/>
    <property type="evidence" value="ECO:0007669"/>
    <property type="project" value="UniProtKB-SubCell"/>
</dbReference>
<evidence type="ECO:0000256" key="13">
    <source>
        <dbReference type="ARBA" id="ARBA00023075"/>
    </source>
</evidence>
<dbReference type="GO" id="GO:0008121">
    <property type="term" value="F:quinol-cytochrome-c reductase activity"/>
    <property type="evidence" value="ECO:0007669"/>
    <property type="project" value="InterPro"/>
</dbReference>
<dbReference type="GO" id="GO:0046872">
    <property type="term" value="F:metal ion binding"/>
    <property type="evidence" value="ECO:0007669"/>
    <property type="project" value="UniProtKB-UniRule"/>
</dbReference>
<feature type="binding site" description="axial binding residue" evidence="17">
    <location>
        <position position="183"/>
    </location>
    <ligand>
        <name>heme b</name>
        <dbReference type="ChEBI" id="CHEBI:60344"/>
        <label>b562</label>
    </ligand>
    <ligandPart>
        <name>Fe</name>
        <dbReference type="ChEBI" id="CHEBI:18248"/>
    </ligandPart>
</feature>
<keyword evidence="6 18" id="KW-0679">Respiratory chain</keyword>
<keyword evidence="14 18" id="KW-0496">Mitochondrion</keyword>
<comment type="similarity">
    <text evidence="18">Belongs to the cytochrome b family.</text>
</comment>
<keyword evidence="15 18" id="KW-0472">Membrane</keyword>
<dbReference type="PIRSF" id="PIRSF038885">
    <property type="entry name" value="COB"/>
    <property type="match status" value="1"/>
</dbReference>
<evidence type="ECO:0000256" key="10">
    <source>
        <dbReference type="ARBA" id="ARBA00022982"/>
    </source>
</evidence>
<dbReference type="AlphaFoldDB" id="A0A343YNC6"/>
<evidence type="ECO:0000256" key="5">
    <source>
        <dbReference type="ARBA" id="ARBA00022617"/>
    </source>
</evidence>
<keyword evidence="4 18" id="KW-0813">Transport</keyword>
<proteinExistence type="inferred from homology"/>
<evidence type="ECO:0000256" key="15">
    <source>
        <dbReference type="ARBA" id="ARBA00023136"/>
    </source>
</evidence>
<evidence type="ECO:0000256" key="16">
    <source>
        <dbReference type="PIRSR" id="PIRSR038885-1"/>
    </source>
</evidence>
<dbReference type="InterPro" id="IPR048260">
    <property type="entry name" value="Cytochrome_b_C_euk/bac"/>
</dbReference>
<feature type="transmembrane region" description="Helical" evidence="18">
    <location>
        <begin position="31"/>
        <end position="52"/>
    </location>
</feature>
<protein>
    <recommendedName>
        <fullName evidence="3 18">Cytochrome b</fullName>
    </recommendedName>
</protein>